<reference evidence="6" key="1">
    <citation type="journal article" date="2019" name="Int. J. Syst. Evol. Microbiol.">
        <title>The Global Catalogue of Microorganisms (GCM) 10K type strain sequencing project: providing services to taxonomists for standard genome sequencing and annotation.</title>
        <authorList>
            <consortium name="The Broad Institute Genomics Platform"/>
            <consortium name="The Broad Institute Genome Sequencing Center for Infectious Disease"/>
            <person name="Wu L."/>
            <person name="Ma J."/>
        </authorList>
    </citation>
    <scope>NUCLEOTIDE SEQUENCE [LARGE SCALE GENOMIC DNA]</scope>
    <source>
        <strain evidence="6">GH52</strain>
    </source>
</reference>
<dbReference type="EMBL" id="JBHUHO010000008">
    <property type="protein sequence ID" value="MFD2114658.1"/>
    <property type="molecule type" value="Genomic_DNA"/>
</dbReference>
<sequence length="147" mass="17043">MNKPLKRLMNGKTVPEMKEHLMIILQEVTSHIQVQRDRNTYHFCAKVKDYVHENYGNPDLNISTIGQSFEITPSYLSKRFREETGESLLEYINVYRINQAKKLLLGEATSIADVALQVGYIEFTTFNRIFKKYQGITAGKYRETESG</sequence>
<dbReference type="RefSeq" id="WP_377769679.1">
    <property type="nucleotide sequence ID" value="NZ_JBHUHO010000008.1"/>
</dbReference>
<dbReference type="PANTHER" id="PTHR43280">
    <property type="entry name" value="ARAC-FAMILY TRANSCRIPTIONAL REGULATOR"/>
    <property type="match status" value="1"/>
</dbReference>
<accession>A0ABW4YGR6</accession>
<evidence type="ECO:0000256" key="3">
    <source>
        <dbReference type="ARBA" id="ARBA00023163"/>
    </source>
</evidence>
<name>A0ABW4YGR6_9BACL</name>
<evidence type="ECO:0000256" key="2">
    <source>
        <dbReference type="ARBA" id="ARBA00023125"/>
    </source>
</evidence>
<dbReference type="Proteomes" id="UP001597362">
    <property type="component" value="Unassembled WGS sequence"/>
</dbReference>
<evidence type="ECO:0000256" key="1">
    <source>
        <dbReference type="ARBA" id="ARBA00023015"/>
    </source>
</evidence>
<dbReference type="InterPro" id="IPR018062">
    <property type="entry name" value="HTH_AraC-typ_CS"/>
</dbReference>
<keyword evidence="1" id="KW-0805">Transcription regulation</keyword>
<dbReference type="InterPro" id="IPR018060">
    <property type="entry name" value="HTH_AraC"/>
</dbReference>
<dbReference type="SUPFAM" id="SSF46689">
    <property type="entry name" value="Homeodomain-like"/>
    <property type="match status" value="2"/>
</dbReference>
<evidence type="ECO:0000313" key="6">
    <source>
        <dbReference type="Proteomes" id="UP001597362"/>
    </source>
</evidence>
<evidence type="ECO:0000259" key="4">
    <source>
        <dbReference type="PROSITE" id="PS01124"/>
    </source>
</evidence>
<keyword evidence="2" id="KW-0238">DNA-binding</keyword>
<gene>
    <name evidence="5" type="ORF">ACFSJH_02705</name>
</gene>
<dbReference type="InterPro" id="IPR009057">
    <property type="entry name" value="Homeodomain-like_sf"/>
</dbReference>
<dbReference type="Pfam" id="PF12833">
    <property type="entry name" value="HTH_18"/>
    <property type="match status" value="1"/>
</dbReference>
<keyword evidence="6" id="KW-1185">Reference proteome</keyword>
<proteinExistence type="predicted"/>
<evidence type="ECO:0000313" key="5">
    <source>
        <dbReference type="EMBL" id="MFD2114658.1"/>
    </source>
</evidence>
<dbReference type="SMART" id="SM00342">
    <property type="entry name" value="HTH_ARAC"/>
    <property type="match status" value="1"/>
</dbReference>
<dbReference type="PROSITE" id="PS00041">
    <property type="entry name" value="HTH_ARAC_FAMILY_1"/>
    <property type="match status" value="1"/>
</dbReference>
<dbReference type="Gene3D" id="1.10.10.60">
    <property type="entry name" value="Homeodomain-like"/>
    <property type="match status" value="2"/>
</dbReference>
<keyword evidence="3" id="KW-0804">Transcription</keyword>
<dbReference type="PROSITE" id="PS01124">
    <property type="entry name" value="HTH_ARAC_FAMILY_2"/>
    <property type="match status" value="1"/>
</dbReference>
<dbReference type="PANTHER" id="PTHR43280:SF28">
    <property type="entry name" value="HTH-TYPE TRANSCRIPTIONAL ACTIVATOR RHAS"/>
    <property type="match status" value="1"/>
</dbReference>
<comment type="caution">
    <text evidence="5">The sequence shown here is derived from an EMBL/GenBank/DDBJ whole genome shotgun (WGS) entry which is preliminary data.</text>
</comment>
<organism evidence="5 6">
    <name type="scientific">Paenibacillus yanchengensis</name>
    <dbReference type="NCBI Taxonomy" id="2035833"/>
    <lineage>
        <taxon>Bacteria</taxon>
        <taxon>Bacillati</taxon>
        <taxon>Bacillota</taxon>
        <taxon>Bacilli</taxon>
        <taxon>Bacillales</taxon>
        <taxon>Paenibacillaceae</taxon>
        <taxon>Paenibacillus</taxon>
    </lineage>
</organism>
<feature type="domain" description="HTH araC/xylS-type" evidence="4">
    <location>
        <begin position="45"/>
        <end position="144"/>
    </location>
</feature>
<protein>
    <submittedName>
        <fullName evidence="5">Helix-turn-helix transcriptional regulator</fullName>
    </submittedName>
</protein>